<sequence>MNALSKQFKTELVQTNQFCLKHNELMVLLIGRPVCQTCANEAYVKSQIEHAHQVNLMVREKHFAGAKLPERHKESGFKNYVVSIDPQKEAKAACHKFVQDFNSGKKRNLIMVGRTGTGKTHLACAIARNVLDKRSYVRYVTSEDMANEIATAWTKPDDNEANAIFRFTDCDLLILDEYGLHDQHESRLQLVHKVLYARYDEKKPTVLISNMTLESTEKAQGLKENLGDRLWSRFQHDGLTVVECDWDDLRFGGAGS</sequence>
<evidence type="ECO:0000259" key="1">
    <source>
        <dbReference type="SMART" id="SM00382"/>
    </source>
</evidence>
<dbReference type="SUPFAM" id="SSF52540">
    <property type="entry name" value="P-loop containing nucleoside triphosphate hydrolases"/>
    <property type="match status" value="1"/>
</dbReference>
<dbReference type="GO" id="GO:0005524">
    <property type="term" value="F:ATP binding"/>
    <property type="evidence" value="ECO:0007669"/>
    <property type="project" value="InterPro"/>
</dbReference>
<dbReference type="PATRIC" id="fig|1310607.3.peg.2919"/>
<dbReference type="PANTHER" id="PTHR30050:SF4">
    <property type="entry name" value="ATP-BINDING PROTEIN RV3427C IN INSERTION SEQUENCE-RELATED"/>
    <property type="match status" value="1"/>
</dbReference>
<name>A0A009QFM2_ACIBA</name>
<protein>
    <submittedName>
        <fullName evidence="2">IstB-like ATP binding family protein</fullName>
    </submittedName>
</protein>
<accession>A0A009QFM2</accession>
<dbReference type="CDD" id="cd00009">
    <property type="entry name" value="AAA"/>
    <property type="match status" value="1"/>
</dbReference>
<dbReference type="Proteomes" id="UP000021108">
    <property type="component" value="Unassembled WGS sequence"/>
</dbReference>
<dbReference type="SMART" id="SM00382">
    <property type="entry name" value="AAA"/>
    <property type="match status" value="1"/>
</dbReference>
<dbReference type="PANTHER" id="PTHR30050">
    <property type="entry name" value="CHROMOSOMAL REPLICATION INITIATOR PROTEIN DNAA"/>
    <property type="match status" value="1"/>
</dbReference>
<dbReference type="Pfam" id="PF01695">
    <property type="entry name" value="IstB_IS21"/>
    <property type="match status" value="1"/>
</dbReference>
<evidence type="ECO:0000313" key="2">
    <source>
        <dbReference type="EMBL" id="EXC05830.1"/>
    </source>
</evidence>
<proteinExistence type="predicted"/>
<dbReference type="GO" id="GO:0006260">
    <property type="term" value="P:DNA replication"/>
    <property type="evidence" value="ECO:0007669"/>
    <property type="project" value="TreeGrafter"/>
</dbReference>
<dbReference type="Gene3D" id="3.40.50.300">
    <property type="entry name" value="P-loop containing nucleotide triphosphate hydrolases"/>
    <property type="match status" value="1"/>
</dbReference>
<dbReference type="InterPro" id="IPR027417">
    <property type="entry name" value="P-loop_NTPase"/>
</dbReference>
<reference evidence="2 3" key="1">
    <citation type="submission" date="2014-02" db="EMBL/GenBank/DDBJ databases">
        <title>Comparative genomics and transcriptomics to identify genetic mechanisms underlying the emergence of carbapenem resistant Acinetobacter baumannii (CRAb).</title>
        <authorList>
            <person name="Harris A.D."/>
            <person name="Johnson K.J."/>
            <person name="George J."/>
            <person name="Shefchek K."/>
            <person name="Daugherty S.C."/>
            <person name="Parankush S."/>
            <person name="Sadzewicz L."/>
            <person name="Tallon L."/>
            <person name="Sengamalay N."/>
            <person name="Hazen T.H."/>
            <person name="Rasko D.A."/>
        </authorList>
    </citation>
    <scope>NUCLEOTIDE SEQUENCE [LARGE SCALE GENOMIC DNA]</scope>
    <source>
        <strain evidence="2 3">625974</strain>
    </source>
</reference>
<dbReference type="EMBL" id="JEXD01000031">
    <property type="protein sequence ID" value="EXC05830.1"/>
    <property type="molecule type" value="Genomic_DNA"/>
</dbReference>
<gene>
    <name evidence="2" type="ORF">J506_3015</name>
</gene>
<comment type="caution">
    <text evidence="2">The sequence shown here is derived from an EMBL/GenBank/DDBJ whole genome shotgun (WGS) entry which is preliminary data.</text>
</comment>
<dbReference type="InterPro" id="IPR003593">
    <property type="entry name" value="AAA+_ATPase"/>
</dbReference>
<organism evidence="2 3">
    <name type="scientific">Acinetobacter baumannii 625974</name>
    <dbReference type="NCBI Taxonomy" id="1310607"/>
    <lineage>
        <taxon>Bacteria</taxon>
        <taxon>Pseudomonadati</taxon>
        <taxon>Pseudomonadota</taxon>
        <taxon>Gammaproteobacteria</taxon>
        <taxon>Moraxellales</taxon>
        <taxon>Moraxellaceae</taxon>
        <taxon>Acinetobacter</taxon>
        <taxon>Acinetobacter calcoaceticus/baumannii complex</taxon>
    </lineage>
</organism>
<dbReference type="AlphaFoldDB" id="A0A009QFM2"/>
<feature type="domain" description="AAA+ ATPase" evidence="1">
    <location>
        <begin position="105"/>
        <end position="240"/>
    </location>
</feature>
<dbReference type="RefSeq" id="WP_032059776.1">
    <property type="nucleotide sequence ID" value="NZ_JEXD01000031.1"/>
</dbReference>
<evidence type="ECO:0000313" key="3">
    <source>
        <dbReference type="Proteomes" id="UP000021108"/>
    </source>
</evidence>
<dbReference type="InterPro" id="IPR002611">
    <property type="entry name" value="IstB_ATP-bd"/>
</dbReference>